<dbReference type="OrthoDB" id="9790211at2"/>
<evidence type="ECO:0000256" key="1">
    <source>
        <dbReference type="ARBA" id="ARBA00004651"/>
    </source>
</evidence>
<feature type="transmembrane region" description="Helical" evidence="7">
    <location>
        <begin position="155"/>
        <end position="178"/>
    </location>
</feature>
<keyword evidence="6 7" id="KW-0472">Membrane</keyword>
<evidence type="ECO:0000256" key="7">
    <source>
        <dbReference type="RuleBase" id="RU363032"/>
    </source>
</evidence>
<keyword evidence="10" id="KW-1185">Reference proteome</keyword>
<feature type="transmembrane region" description="Helical" evidence="7">
    <location>
        <begin position="101"/>
        <end position="121"/>
    </location>
</feature>
<gene>
    <name evidence="9" type="ORF">SAMN05421831_10871</name>
</gene>
<dbReference type="InterPro" id="IPR000515">
    <property type="entry name" value="MetI-like"/>
</dbReference>
<proteinExistence type="inferred from homology"/>
<comment type="subcellular location">
    <subcellularLocation>
        <location evidence="1 7">Cell membrane</location>
        <topology evidence="1 7">Multi-pass membrane protein</topology>
    </subcellularLocation>
</comment>
<feature type="transmembrane region" description="Helical" evidence="7">
    <location>
        <begin position="255"/>
        <end position="276"/>
    </location>
</feature>
<dbReference type="Proteomes" id="UP000242999">
    <property type="component" value="Unassembled WGS sequence"/>
</dbReference>
<feature type="transmembrane region" description="Helical" evidence="7">
    <location>
        <begin position="379"/>
        <end position="401"/>
    </location>
</feature>
<dbReference type="Pfam" id="PF00528">
    <property type="entry name" value="BPD_transp_1"/>
    <property type="match status" value="2"/>
</dbReference>
<feature type="domain" description="ABC transmembrane type-1" evidence="8">
    <location>
        <begin position="66"/>
        <end position="271"/>
    </location>
</feature>
<comment type="similarity">
    <text evidence="7">Belongs to the binding-protein-dependent transport system permease family.</text>
</comment>
<dbReference type="EMBL" id="FNYH01000008">
    <property type="protein sequence ID" value="SEI71620.1"/>
    <property type="molecule type" value="Genomic_DNA"/>
</dbReference>
<dbReference type="PROSITE" id="PS50928">
    <property type="entry name" value="ABC_TM1"/>
    <property type="match status" value="2"/>
</dbReference>
<dbReference type="FunFam" id="1.10.3720.10:FF:000088">
    <property type="entry name" value="Iron(III) ABC transporter, permease protein"/>
    <property type="match status" value="1"/>
</dbReference>
<keyword evidence="5 7" id="KW-1133">Transmembrane helix</keyword>
<evidence type="ECO:0000256" key="6">
    <source>
        <dbReference type="ARBA" id="ARBA00023136"/>
    </source>
</evidence>
<evidence type="ECO:0000313" key="10">
    <source>
        <dbReference type="Proteomes" id="UP000242999"/>
    </source>
</evidence>
<dbReference type="Gene3D" id="1.10.3720.10">
    <property type="entry name" value="MetI-like"/>
    <property type="match status" value="2"/>
</dbReference>
<sequence>MAQTLGLKAYFRLGIQAKMHIHWGVSAWVIALLVLLPILAVFGLALWPQDENIWPHLWETVLGHYISTTLMLMLGVGLLSACIGVSTAWLTSLYEFPGRRIFEWALLLPFAMPAYVIAYVYTDLLEYAGSVQTYLRTVFAWQSPHDYWFPPIRSLGGAIAMLTLVLYPYVFMLARAAFLEQSPSLRDASRLLGCSAWGSFWRISLPIARPAIAVGLALVLMETLNDFGTVDYFAVRTLTAGLYDVWLNMGNLSGAAQIAVVMLVFVLTLMGLENFARRKQKMFSRQDGFRASARIPLQGSKAMWASLLCTLPLTLGFLIPFALLARHAWVYFDVSWTPTFFSHAWNSFYLSSLAAILALVLGVLLAYGKRLVPHPALQVGVRCAGLGYAMPGAVLAVGVMIPFSRFDHALDAWMQASFGISTGLVLSGTLVTLIFAYLVRFLAVAIGSLDSSLAKVTPSMDMAARSLGCQPKEVLWRVHLPLIRPGLLTAGLVVFVDCMKELPATLILRPFGFDTLATHVYQYASDELLEESALAALVIVLVGILPVILISRAIVGQRRT</sequence>
<keyword evidence="3" id="KW-1003">Cell membrane</keyword>
<feature type="transmembrane region" description="Helical" evidence="7">
    <location>
        <begin position="21"/>
        <end position="45"/>
    </location>
</feature>
<protein>
    <submittedName>
        <fullName evidence="9">Iron(III) transport system permease protein</fullName>
    </submittedName>
</protein>
<feature type="transmembrane region" description="Helical" evidence="7">
    <location>
        <begin position="533"/>
        <end position="555"/>
    </location>
</feature>
<evidence type="ECO:0000256" key="3">
    <source>
        <dbReference type="ARBA" id="ARBA00022475"/>
    </source>
</evidence>
<reference evidence="10" key="1">
    <citation type="submission" date="2016-10" db="EMBL/GenBank/DDBJ databases">
        <authorList>
            <person name="Varghese N."/>
            <person name="Submissions S."/>
        </authorList>
    </citation>
    <scope>NUCLEOTIDE SEQUENCE [LARGE SCALE GENOMIC DNA]</scope>
    <source>
        <strain evidence="10">DSM 7165</strain>
    </source>
</reference>
<dbReference type="RefSeq" id="WP_093310193.1">
    <property type="nucleotide sequence ID" value="NZ_FNYH01000008.1"/>
</dbReference>
<keyword evidence="4 7" id="KW-0812">Transmembrane</keyword>
<accession>A0A1H6T5T6</accession>
<feature type="transmembrane region" description="Helical" evidence="7">
    <location>
        <begin position="413"/>
        <end position="439"/>
    </location>
</feature>
<feature type="transmembrane region" description="Helical" evidence="7">
    <location>
        <begin position="474"/>
        <end position="496"/>
    </location>
</feature>
<dbReference type="STRING" id="64971.SAMN05421831_10871"/>
<feature type="domain" description="ABC transmembrane type-1" evidence="8">
    <location>
        <begin position="344"/>
        <end position="550"/>
    </location>
</feature>
<dbReference type="AlphaFoldDB" id="A0A1H6T5T6"/>
<feature type="transmembrane region" description="Helical" evidence="7">
    <location>
        <begin position="65"/>
        <end position="89"/>
    </location>
</feature>
<feature type="transmembrane region" description="Helical" evidence="7">
    <location>
        <begin position="199"/>
        <end position="221"/>
    </location>
</feature>
<evidence type="ECO:0000256" key="5">
    <source>
        <dbReference type="ARBA" id="ARBA00022989"/>
    </source>
</evidence>
<dbReference type="CDD" id="cd06261">
    <property type="entry name" value="TM_PBP2"/>
    <property type="match status" value="2"/>
</dbReference>
<evidence type="ECO:0000259" key="8">
    <source>
        <dbReference type="PROSITE" id="PS50928"/>
    </source>
</evidence>
<organism evidence="9 10">
    <name type="scientific">Allopseudospirillum japonicum</name>
    <dbReference type="NCBI Taxonomy" id="64971"/>
    <lineage>
        <taxon>Bacteria</taxon>
        <taxon>Pseudomonadati</taxon>
        <taxon>Pseudomonadota</taxon>
        <taxon>Gammaproteobacteria</taxon>
        <taxon>Oceanospirillales</taxon>
        <taxon>Oceanospirillaceae</taxon>
        <taxon>Allopseudospirillum</taxon>
    </lineage>
</organism>
<evidence type="ECO:0000313" key="9">
    <source>
        <dbReference type="EMBL" id="SEI71620.1"/>
    </source>
</evidence>
<feature type="transmembrane region" description="Helical" evidence="7">
    <location>
        <begin position="348"/>
        <end position="367"/>
    </location>
</feature>
<evidence type="ECO:0000256" key="4">
    <source>
        <dbReference type="ARBA" id="ARBA00022692"/>
    </source>
</evidence>
<dbReference type="PANTHER" id="PTHR30183">
    <property type="entry name" value="MOLYBDENUM TRANSPORT SYSTEM PERMEASE PROTEIN MODB"/>
    <property type="match status" value="1"/>
</dbReference>
<dbReference type="GO" id="GO:0055085">
    <property type="term" value="P:transmembrane transport"/>
    <property type="evidence" value="ECO:0007669"/>
    <property type="project" value="InterPro"/>
</dbReference>
<dbReference type="GO" id="GO:0005886">
    <property type="term" value="C:plasma membrane"/>
    <property type="evidence" value="ECO:0007669"/>
    <property type="project" value="UniProtKB-SubCell"/>
</dbReference>
<dbReference type="SUPFAM" id="SSF161098">
    <property type="entry name" value="MetI-like"/>
    <property type="match status" value="2"/>
</dbReference>
<name>A0A1H6T5T6_9GAMM</name>
<dbReference type="InterPro" id="IPR035906">
    <property type="entry name" value="MetI-like_sf"/>
</dbReference>
<feature type="transmembrane region" description="Helical" evidence="7">
    <location>
        <begin position="304"/>
        <end position="328"/>
    </location>
</feature>
<evidence type="ECO:0000256" key="2">
    <source>
        <dbReference type="ARBA" id="ARBA00022448"/>
    </source>
</evidence>
<keyword evidence="2 7" id="KW-0813">Transport</keyword>
<dbReference type="PANTHER" id="PTHR30183:SF2">
    <property type="entry name" value="IRON UTILIZATION PROTEIN"/>
    <property type="match status" value="1"/>
</dbReference>